<evidence type="ECO:0000313" key="1">
    <source>
        <dbReference type="EMBL" id="THF47307.1"/>
    </source>
</evidence>
<gene>
    <name evidence="1" type="ORF">E6C50_17225</name>
</gene>
<evidence type="ECO:0000313" key="2">
    <source>
        <dbReference type="Proteomes" id="UP000307507"/>
    </source>
</evidence>
<accession>A0A4S3ZP92</accession>
<reference evidence="1 2" key="1">
    <citation type="submission" date="2019-04" db="EMBL/GenBank/DDBJ databases">
        <title>Flavobacterium sp. nov. isolated from construction timber.</title>
        <authorList>
            <person name="Lin S.-Y."/>
            <person name="Chang C.-T."/>
            <person name="Young C.-C."/>
        </authorList>
    </citation>
    <scope>NUCLEOTIDE SEQUENCE [LARGE SCALE GENOMIC DNA]</scope>
    <source>
        <strain evidence="1 2">CC-CTC003</strain>
    </source>
</reference>
<keyword evidence="2" id="KW-1185">Reference proteome</keyword>
<dbReference type="Proteomes" id="UP000307507">
    <property type="component" value="Unassembled WGS sequence"/>
</dbReference>
<evidence type="ECO:0008006" key="3">
    <source>
        <dbReference type="Google" id="ProtNLM"/>
    </source>
</evidence>
<protein>
    <recommendedName>
        <fullName evidence="3">PKD domain-containing protein</fullName>
    </recommendedName>
</protein>
<name>A0A4S3ZP92_9FLAO</name>
<sequence>MNTKLDSITTQYRKFNVNQALTEGQLNEFIDYFEDQDRLSRTRLSGVGIGCGFETGLLADTAARISVVNPNHQQQVQQAFRYITISQGVGITTDGDLITLRQNIPGSRSKEVKIDEAEKKYAYYRPYLDTYKYKHFYSGNTQMPLLELFTEDDYTTLVGNGATATAFHPVSELQQEVRNKVVILYLESYSNEESPCQDVDCDNNGAEQVSDLKVLLANRSDLDFYSLNSNAYDSIYQQYNNYELLYNQLKNIEVPRVILDRSVTTELALRTKFQNAIQSGTLISDLDSSFNDIAEMFDITMDFGGLDLRGKLDQVLNTTPYDYQYRYDLLKDLVDTYNEIKGLVLHLKSECCPDINAFQKHLMLGLVGAPLNIGDHTVYRHSFYNAPITTNEDENKEKLISLANRFTQKLKNFQSFKGPIVITPSNTGVALSEKAIPFYYNVNLDLLKKWNFEKTKNYKETYNLSYHKTNLATDDFIRNPLLYNMDHNDFYRVEGFVGMPYTIAMQNINALRDKYGLAFKVSGLSLEKSTSRSLNATVTTATAATATVATAATTGAVTARMNGLDNVTAAQADASSIASAASPSDGSTVPDTPVLPVGPELTTISIKDLRAQLVSISSDISNQVNAQQTLRTISGLDNQLKLLNTIDFKAVADSGISIVTQTAKEEKVDTEFLGDFLDLKSGLEHGGGVPFGGTLYLIYRSEEHNAVLADFALPYLCCSKKDPVFMALPSAKLCQNDAKVPFTIIPLDGDIKANIAGREVKVVTKTAGQNFFDPSLVAAADLGKTISFTVNDDPVEAKMIVHALPNVTVTASEPIHGEVPDHPDAEVTFTVAGTLTNLTYVMDFGDGKKSSGAVPSDGKIRNTYKLVAGQEETFRPTITISNPNSCSKKYDLKPIVIKGQTTVKCLSGLEVTIQYHDTKGPCPGGHACNSARFKLLANSIQLGSAANGSNIVNLNNGSAALQPGQSYGDGETSGRSRKWTYSISAAEAQAIVAANQPNDGFISFSLVCADSSCHSGVAWTTLKLDGAVIYNGCPKNNFLTINPCTGEIKK</sequence>
<dbReference type="RefSeq" id="WP_136404493.1">
    <property type="nucleotide sequence ID" value="NZ_SSNZ01000013.1"/>
</dbReference>
<dbReference type="EMBL" id="SSNZ01000013">
    <property type="protein sequence ID" value="THF47307.1"/>
    <property type="molecule type" value="Genomic_DNA"/>
</dbReference>
<comment type="caution">
    <text evidence="1">The sequence shown here is derived from an EMBL/GenBank/DDBJ whole genome shotgun (WGS) entry which is preliminary data.</text>
</comment>
<proteinExistence type="predicted"/>
<dbReference type="OrthoDB" id="596204at2"/>
<dbReference type="AlphaFoldDB" id="A0A4S3ZP92"/>
<organism evidence="1 2">
    <name type="scientific">Flavobacterium supellecticarium</name>
    <dbReference type="NCBI Taxonomy" id="2565924"/>
    <lineage>
        <taxon>Bacteria</taxon>
        <taxon>Pseudomonadati</taxon>
        <taxon>Bacteroidota</taxon>
        <taxon>Flavobacteriia</taxon>
        <taxon>Flavobacteriales</taxon>
        <taxon>Flavobacteriaceae</taxon>
        <taxon>Flavobacterium</taxon>
    </lineage>
</organism>